<dbReference type="AlphaFoldDB" id="A0A1Y2DA11"/>
<keyword evidence="4" id="KW-0521">NADP</keyword>
<dbReference type="RefSeq" id="XP_040709948.1">
    <property type="nucleotide sequence ID" value="XM_040862809.1"/>
</dbReference>
<keyword evidence="6" id="KW-0472">Membrane</keyword>
<dbReference type="GO" id="GO:0004499">
    <property type="term" value="F:N,N-dimethylaniline monooxygenase activity"/>
    <property type="evidence" value="ECO:0007669"/>
    <property type="project" value="InterPro"/>
</dbReference>
<dbReference type="PRINTS" id="PR00370">
    <property type="entry name" value="FMOXYGENASE"/>
</dbReference>
<dbReference type="GO" id="GO:0050660">
    <property type="term" value="F:flavin adenine dinucleotide binding"/>
    <property type="evidence" value="ECO:0007669"/>
    <property type="project" value="InterPro"/>
</dbReference>
<keyword evidence="6" id="KW-0812">Transmembrane</keyword>
<evidence type="ECO:0000256" key="5">
    <source>
        <dbReference type="ARBA" id="ARBA00023002"/>
    </source>
</evidence>
<dbReference type="InterPro" id="IPR036188">
    <property type="entry name" value="FAD/NAD-bd_sf"/>
</dbReference>
<proteinExistence type="inferred from homology"/>
<keyword evidence="3" id="KW-0274">FAD</keyword>
<keyword evidence="6" id="KW-1133">Transmembrane helix</keyword>
<keyword evidence="5" id="KW-0560">Oxidoreductase</keyword>
<dbReference type="Gene3D" id="3.50.50.60">
    <property type="entry name" value="FAD/NAD(P)-binding domain"/>
    <property type="match status" value="1"/>
</dbReference>
<sequence length="632" mass="71551">MKVAVIGGGPSGLVTLKYLAHAHRQFPNIEPFDPFLFEAEDDIGGTFKYRVYEEAELVSSKYLTAFSDHRFPEDAPEFVVPETYVRYLQDYVTKFELGMYIHCSTEVTQIRRKPGGGHLVTVKTSGVSKDIQFDAIAVCTGLNVEANITYVQGMERVPIVIHSSEFKVRKQFLIRDNPTVVIMGAGETGMDIGHLAITTPEIGSVIMCHKGGFYCVPKRVPEPVVLGFWGKDQKRPSKPIDTSVASLFDTAYVHPILQRGMGLWNYYNWAINSLLFAVTGTHGGLDQWVGQIPKERRHTDSIFFCKSDRAMPYISAPHRNRASFWNRLRAAIVNMPIKDTEGRHIDLAPWPEFIDLNGIMHFEDTGRPESDKMKNMVVKPDVIVMATGYMRRFLFLDDSYHYPDFGEGRGIWDIFTPSVGFIGFVRPSIGAIPPLAEMQAQLWVLRLIQSGNRHDPALTARDPNAVAAYDVDYRLHERADRDLSKERGGVDHESYAYQLALDIGSAPTFTFIRKQGFKVLWTWAMGSNFNTKFRLVGPWKDDEALDIIRGELYNVTKRIAGGPFFIIYTLIPLIIFGIASMFLYAVDPIMRKWNEWHRGVRGRIRGTRGSTRLGVNDAYSSTRAMLYEMISG</sequence>
<dbReference type="InterPro" id="IPR000960">
    <property type="entry name" value="Flavin_mOase"/>
</dbReference>
<reference evidence="7 8" key="1">
    <citation type="submission" date="2016-07" db="EMBL/GenBank/DDBJ databases">
        <title>Pervasive Adenine N6-methylation of Active Genes in Fungi.</title>
        <authorList>
            <consortium name="DOE Joint Genome Institute"/>
            <person name="Mondo S.J."/>
            <person name="Dannebaum R.O."/>
            <person name="Kuo R.C."/>
            <person name="Labutti K."/>
            <person name="Haridas S."/>
            <person name="Kuo A."/>
            <person name="Salamov A."/>
            <person name="Ahrendt S.R."/>
            <person name="Lipzen A."/>
            <person name="Sullivan W."/>
            <person name="Andreopoulos W.B."/>
            <person name="Clum A."/>
            <person name="Lindquist E."/>
            <person name="Daum C."/>
            <person name="Ramamoorthy G.K."/>
            <person name="Gryganskyi A."/>
            <person name="Culley D."/>
            <person name="Magnuson J.K."/>
            <person name="James T.Y."/>
            <person name="O'Malley M.A."/>
            <person name="Stajich J.E."/>
            <person name="Spatafora J.W."/>
            <person name="Visel A."/>
            <person name="Grigoriev I.V."/>
        </authorList>
    </citation>
    <scope>NUCLEOTIDE SEQUENCE [LARGE SCALE GENOMIC DNA]</scope>
    <source>
        <strain evidence="7 8">CBS 129021</strain>
    </source>
</reference>
<dbReference type="SUPFAM" id="SSF51905">
    <property type="entry name" value="FAD/NAD(P)-binding domain"/>
    <property type="match status" value="1"/>
</dbReference>
<name>A0A1Y2DA11_9PEZI</name>
<dbReference type="PIRSF" id="PIRSF000332">
    <property type="entry name" value="FMO"/>
    <property type="match status" value="1"/>
</dbReference>
<dbReference type="GeneID" id="63779021"/>
<evidence type="ECO:0000313" key="7">
    <source>
        <dbReference type="EMBL" id="ORY56102.1"/>
    </source>
</evidence>
<dbReference type="Proteomes" id="UP000193689">
    <property type="component" value="Unassembled WGS sequence"/>
</dbReference>
<dbReference type="PANTHER" id="PTHR23023">
    <property type="entry name" value="DIMETHYLANILINE MONOOXYGENASE"/>
    <property type="match status" value="1"/>
</dbReference>
<dbReference type="InterPro" id="IPR020946">
    <property type="entry name" value="Flavin_mOase-like"/>
</dbReference>
<dbReference type="InterPro" id="IPR050346">
    <property type="entry name" value="FMO-like"/>
</dbReference>
<organism evidence="7 8">
    <name type="scientific">Pseudomassariella vexata</name>
    <dbReference type="NCBI Taxonomy" id="1141098"/>
    <lineage>
        <taxon>Eukaryota</taxon>
        <taxon>Fungi</taxon>
        <taxon>Dikarya</taxon>
        <taxon>Ascomycota</taxon>
        <taxon>Pezizomycotina</taxon>
        <taxon>Sordariomycetes</taxon>
        <taxon>Xylariomycetidae</taxon>
        <taxon>Amphisphaeriales</taxon>
        <taxon>Pseudomassariaceae</taxon>
        <taxon>Pseudomassariella</taxon>
    </lineage>
</organism>
<dbReference type="OrthoDB" id="10254665at2759"/>
<feature type="transmembrane region" description="Helical" evidence="6">
    <location>
        <begin position="565"/>
        <end position="586"/>
    </location>
</feature>
<protein>
    <submittedName>
        <fullName evidence="7">Dimethylaniline monooxygenase</fullName>
    </submittedName>
</protein>
<dbReference type="Pfam" id="PF00743">
    <property type="entry name" value="FMO-like"/>
    <property type="match status" value="2"/>
</dbReference>
<keyword evidence="7" id="KW-0503">Monooxygenase</keyword>
<comment type="similarity">
    <text evidence="1">Belongs to the FMO family.</text>
</comment>
<comment type="caution">
    <text evidence="7">The sequence shown here is derived from an EMBL/GenBank/DDBJ whole genome shotgun (WGS) entry which is preliminary data.</text>
</comment>
<evidence type="ECO:0000256" key="1">
    <source>
        <dbReference type="ARBA" id="ARBA00009183"/>
    </source>
</evidence>
<evidence type="ECO:0000256" key="6">
    <source>
        <dbReference type="SAM" id="Phobius"/>
    </source>
</evidence>
<evidence type="ECO:0000256" key="3">
    <source>
        <dbReference type="ARBA" id="ARBA00022827"/>
    </source>
</evidence>
<keyword evidence="2" id="KW-0285">Flavoprotein</keyword>
<evidence type="ECO:0000313" key="8">
    <source>
        <dbReference type="Proteomes" id="UP000193689"/>
    </source>
</evidence>
<keyword evidence="8" id="KW-1185">Reference proteome</keyword>
<gene>
    <name evidence="7" type="ORF">BCR38DRAFT_469541</name>
</gene>
<accession>A0A1Y2DA11</accession>
<dbReference type="EMBL" id="MCFJ01000024">
    <property type="protein sequence ID" value="ORY56102.1"/>
    <property type="molecule type" value="Genomic_DNA"/>
</dbReference>
<evidence type="ECO:0000256" key="2">
    <source>
        <dbReference type="ARBA" id="ARBA00022630"/>
    </source>
</evidence>
<evidence type="ECO:0000256" key="4">
    <source>
        <dbReference type="ARBA" id="ARBA00022857"/>
    </source>
</evidence>
<dbReference type="InParanoid" id="A0A1Y2DA11"/>
<dbReference type="GO" id="GO:0050661">
    <property type="term" value="F:NADP binding"/>
    <property type="evidence" value="ECO:0007669"/>
    <property type="project" value="InterPro"/>
</dbReference>